<evidence type="ECO:0000256" key="3">
    <source>
        <dbReference type="ARBA" id="ARBA00023180"/>
    </source>
</evidence>
<evidence type="ECO:0000256" key="1">
    <source>
        <dbReference type="ARBA" id="ARBA00022614"/>
    </source>
</evidence>
<dbReference type="PANTHER" id="PTHR45842:SF12">
    <property type="entry name" value="KEKKON 5, ISOFORM A"/>
    <property type="match status" value="1"/>
</dbReference>
<keyword evidence="3" id="KW-0325">Glycoprotein</keyword>
<dbReference type="EMBL" id="JAGKHQ010000017">
    <property type="protein sequence ID" value="KAG7490626.1"/>
    <property type="molecule type" value="Genomic_DNA"/>
</dbReference>
<evidence type="ECO:0000256" key="6">
    <source>
        <dbReference type="SAM" id="SignalP"/>
    </source>
</evidence>
<dbReference type="InterPro" id="IPR050467">
    <property type="entry name" value="LRFN"/>
</dbReference>
<proteinExistence type="predicted"/>
<accession>A0AAV6QJS2</accession>
<dbReference type="PROSITE" id="PS51257">
    <property type="entry name" value="PROKAR_LIPOPROTEIN"/>
    <property type="match status" value="1"/>
</dbReference>
<organism evidence="8 9">
    <name type="scientific">Solea senegalensis</name>
    <name type="common">Senegalese sole</name>
    <dbReference type="NCBI Taxonomy" id="28829"/>
    <lineage>
        <taxon>Eukaryota</taxon>
        <taxon>Metazoa</taxon>
        <taxon>Chordata</taxon>
        <taxon>Craniata</taxon>
        <taxon>Vertebrata</taxon>
        <taxon>Euteleostomi</taxon>
        <taxon>Actinopterygii</taxon>
        <taxon>Neopterygii</taxon>
        <taxon>Teleostei</taxon>
        <taxon>Neoteleostei</taxon>
        <taxon>Acanthomorphata</taxon>
        <taxon>Carangaria</taxon>
        <taxon>Pleuronectiformes</taxon>
        <taxon>Pleuronectoidei</taxon>
        <taxon>Soleidae</taxon>
        <taxon>Solea</taxon>
    </lineage>
</organism>
<dbReference type="PANTHER" id="PTHR45842">
    <property type="entry name" value="SYNAPTIC ADHESION-LIKE MOLECULE SALM"/>
    <property type="match status" value="1"/>
</dbReference>
<evidence type="ECO:0000313" key="9">
    <source>
        <dbReference type="Proteomes" id="UP000693946"/>
    </source>
</evidence>
<dbReference type="Proteomes" id="UP000693946">
    <property type="component" value="Linkage Group LG5"/>
</dbReference>
<dbReference type="InterPro" id="IPR000483">
    <property type="entry name" value="Cys-rich_flank_reg_C"/>
</dbReference>
<evidence type="ECO:0000256" key="2">
    <source>
        <dbReference type="ARBA" id="ARBA00022729"/>
    </source>
</evidence>
<feature type="region of interest" description="Disordered" evidence="4">
    <location>
        <begin position="566"/>
        <end position="685"/>
    </location>
</feature>
<feature type="domain" description="LRRCT" evidence="7">
    <location>
        <begin position="201"/>
        <end position="252"/>
    </location>
</feature>
<keyword evidence="1" id="KW-0433">Leucine-rich repeat</keyword>
<keyword evidence="5" id="KW-0812">Transmembrane</keyword>
<dbReference type="Pfam" id="PF13855">
    <property type="entry name" value="LRR_8"/>
    <property type="match status" value="2"/>
</dbReference>
<feature type="compositionally biased region" description="Polar residues" evidence="4">
    <location>
        <begin position="284"/>
        <end position="314"/>
    </location>
</feature>
<feature type="region of interest" description="Disordered" evidence="4">
    <location>
        <begin position="251"/>
        <end position="317"/>
    </location>
</feature>
<feature type="region of interest" description="Disordered" evidence="4">
    <location>
        <begin position="392"/>
        <end position="423"/>
    </location>
</feature>
<feature type="compositionally biased region" description="Polar residues" evidence="4">
    <location>
        <begin position="251"/>
        <end position="274"/>
    </location>
</feature>
<dbReference type="AlphaFoldDB" id="A0AAV6QJS2"/>
<feature type="compositionally biased region" description="Basic and acidic residues" evidence="4">
    <location>
        <begin position="397"/>
        <end position="423"/>
    </location>
</feature>
<keyword evidence="5" id="KW-0472">Membrane</keyword>
<keyword evidence="9" id="KW-1185">Reference proteome</keyword>
<protein>
    <submittedName>
        <fullName evidence="8">Cell wall protein DAN4-like isoform X1</fullName>
    </submittedName>
</protein>
<feature type="signal peptide" evidence="6">
    <location>
        <begin position="1"/>
        <end position="30"/>
    </location>
</feature>
<reference evidence="8 9" key="1">
    <citation type="journal article" date="2021" name="Sci. Rep.">
        <title>Chromosome anchoring in Senegalese sole (Solea senegalensis) reveals sex-associated markers and genome rearrangements in flatfish.</title>
        <authorList>
            <person name="Guerrero-Cozar I."/>
            <person name="Gomez-Garrido J."/>
            <person name="Berbel C."/>
            <person name="Martinez-Blanch J.F."/>
            <person name="Alioto T."/>
            <person name="Claros M.G."/>
            <person name="Gagnaire P.A."/>
            <person name="Manchado M."/>
        </authorList>
    </citation>
    <scope>NUCLEOTIDE SEQUENCE [LARGE SCALE GENOMIC DNA]</scope>
    <source>
        <strain evidence="8">Sse05_10M</strain>
    </source>
</reference>
<evidence type="ECO:0000256" key="5">
    <source>
        <dbReference type="SAM" id="Phobius"/>
    </source>
</evidence>
<feature type="compositionally biased region" description="Basic and acidic residues" evidence="4">
    <location>
        <begin position="583"/>
        <end position="629"/>
    </location>
</feature>
<name>A0AAV6QJS2_SOLSE</name>
<sequence>MSLLRLTTTMSVVAVLVLLVHVQLSCSCDAEQRSLICHSIPSYFSPGYLTLVMYVNDVGNINSTLFHSEGLASVTRLRLDGADITGIDEGAFGSLQNLTSVSLMRNSLTQVNSNWFARPAVLSELSLSENQIEAVNESMLGGFTGLTKLSLSKNRIRTIGPHSLASQSSLAELDLSENRLTRLSPQVLGPLRSTKIRLDANPWDCSCAAQDSVLLIKGLHSRSQLDRESLVTCVTPSALNGRPVWNVTTACETSPEPGSTSVSQSVNVKPTSALTPAASEKVETTQSQPTTERSVQTTPTDGAVQTSHTASETSVHLRPTDLLTTVSTHTATRVTSTPSHNGASGSCETSHAVQTILSALIAVIVILCVLLFVVCFLLVQHRRKHINAAAVTPGKPANEKSEQESGTTRDRSPLEPPDSRDPELLLRRTLTGVRAKSADAVLFTSPFAASGSDRVAEQTETEQEEHADGHRVESEGIWGQHFTNITETNEMQTDADMKIQGNSHCVDTDTVPYLSMSTNQITPHLENLSRESTDSSGQRSQMGKILGRISTWPLTAAQWQQQCQIKEEEEGNEAEKFPGQGEETVKRVEHQDKTAEKEKTNQKEDSVHFSNQDHKTASHCEVVKQEDLTAARSTRRKTPNRDVKPAENSTHQSRHDRREQRNEEAAETSKAPPGGASPDDDTLLDGNEYAFMDLLHEVAQNRGRWTRDRWRHVHANKQRKTEVQTVTD</sequence>
<dbReference type="SMART" id="SM00369">
    <property type="entry name" value="LRR_TYP"/>
    <property type="match status" value="5"/>
</dbReference>
<keyword evidence="2 6" id="KW-0732">Signal</keyword>
<feature type="compositionally biased region" description="Basic and acidic residues" evidence="4">
    <location>
        <begin position="464"/>
        <end position="474"/>
    </location>
</feature>
<gene>
    <name evidence="8" type="ORF">JOB18_039297</name>
</gene>
<feature type="transmembrane region" description="Helical" evidence="5">
    <location>
        <begin position="356"/>
        <end position="379"/>
    </location>
</feature>
<evidence type="ECO:0000313" key="8">
    <source>
        <dbReference type="EMBL" id="KAG7490626.1"/>
    </source>
</evidence>
<evidence type="ECO:0000256" key="4">
    <source>
        <dbReference type="SAM" id="MobiDB-lite"/>
    </source>
</evidence>
<evidence type="ECO:0000259" key="7">
    <source>
        <dbReference type="SMART" id="SM00082"/>
    </source>
</evidence>
<feature type="region of interest" description="Disordered" evidence="4">
    <location>
        <begin position="451"/>
        <end position="478"/>
    </location>
</feature>
<keyword evidence="5" id="KW-1133">Transmembrane helix</keyword>
<dbReference type="InterPro" id="IPR003591">
    <property type="entry name" value="Leu-rich_rpt_typical-subtyp"/>
</dbReference>
<feature type="chain" id="PRO_5043406218" evidence="6">
    <location>
        <begin position="31"/>
        <end position="728"/>
    </location>
</feature>
<comment type="caution">
    <text evidence="8">The sequence shown here is derived from an EMBL/GenBank/DDBJ whole genome shotgun (WGS) entry which is preliminary data.</text>
</comment>
<dbReference type="InterPro" id="IPR001611">
    <property type="entry name" value="Leu-rich_rpt"/>
</dbReference>
<dbReference type="SMART" id="SM00082">
    <property type="entry name" value="LRRCT"/>
    <property type="match status" value="1"/>
</dbReference>